<accession>A0A2K3K5V5</accession>
<reference evidence="1 2" key="2">
    <citation type="journal article" date="2017" name="Front. Plant Sci.">
        <title>Gene Classification and Mining of Molecular Markers Useful in Red Clover (Trifolium pratense) Breeding.</title>
        <authorList>
            <person name="Istvanek J."/>
            <person name="Dluhosova J."/>
            <person name="Dluhos P."/>
            <person name="Patkova L."/>
            <person name="Nedelnik J."/>
            <person name="Repkova J."/>
        </authorList>
    </citation>
    <scope>NUCLEOTIDE SEQUENCE [LARGE SCALE GENOMIC DNA]</scope>
    <source>
        <strain evidence="2">cv. Tatra</strain>
        <tissue evidence="1">Young leaves</tissue>
    </source>
</reference>
<evidence type="ECO:0008006" key="3">
    <source>
        <dbReference type="Google" id="ProtNLM"/>
    </source>
</evidence>
<comment type="caution">
    <text evidence="1">The sequence shown here is derived from an EMBL/GenBank/DDBJ whole genome shotgun (WGS) entry which is preliminary data.</text>
</comment>
<dbReference type="AlphaFoldDB" id="A0A2K3K5V5"/>
<dbReference type="EMBL" id="ASHM01085797">
    <property type="protein sequence ID" value="PNX61651.1"/>
    <property type="molecule type" value="Genomic_DNA"/>
</dbReference>
<gene>
    <name evidence="1" type="ORF">L195_g052569</name>
</gene>
<proteinExistence type="predicted"/>
<name>A0A2K3K5V5_TRIPR</name>
<protein>
    <recommendedName>
        <fullName evidence="3">Retrotransposon gag domain-containing protein</fullName>
    </recommendedName>
</protein>
<sequence length="78" mass="8800">MIDSSITMALKKLPKLESCDGTSDPDEHGEHIYIILDYLFAWGAVKCKLFVLTLKGSAIPWFKNLPERSIDSLSYHNS</sequence>
<evidence type="ECO:0000313" key="1">
    <source>
        <dbReference type="EMBL" id="PNX61651.1"/>
    </source>
</evidence>
<organism evidence="1 2">
    <name type="scientific">Trifolium pratense</name>
    <name type="common">Red clover</name>
    <dbReference type="NCBI Taxonomy" id="57577"/>
    <lineage>
        <taxon>Eukaryota</taxon>
        <taxon>Viridiplantae</taxon>
        <taxon>Streptophyta</taxon>
        <taxon>Embryophyta</taxon>
        <taxon>Tracheophyta</taxon>
        <taxon>Spermatophyta</taxon>
        <taxon>Magnoliopsida</taxon>
        <taxon>eudicotyledons</taxon>
        <taxon>Gunneridae</taxon>
        <taxon>Pentapetalae</taxon>
        <taxon>rosids</taxon>
        <taxon>fabids</taxon>
        <taxon>Fabales</taxon>
        <taxon>Fabaceae</taxon>
        <taxon>Papilionoideae</taxon>
        <taxon>50 kb inversion clade</taxon>
        <taxon>NPAAA clade</taxon>
        <taxon>Hologalegina</taxon>
        <taxon>IRL clade</taxon>
        <taxon>Trifolieae</taxon>
        <taxon>Trifolium</taxon>
    </lineage>
</organism>
<evidence type="ECO:0000313" key="2">
    <source>
        <dbReference type="Proteomes" id="UP000236291"/>
    </source>
</evidence>
<reference evidence="1 2" key="1">
    <citation type="journal article" date="2014" name="Am. J. Bot.">
        <title>Genome assembly and annotation for red clover (Trifolium pratense; Fabaceae).</title>
        <authorList>
            <person name="Istvanek J."/>
            <person name="Jaros M."/>
            <person name="Krenek A."/>
            <person name="Repkova J."/>
        </authorList>
    </citation>
    <scope>NUCLEOTIDE SEQUENCE [LARGE SCALE GENOMIC DNA]</scope>
    <source>
        <strain evidence="2">cv. Tatra</strain>
        <tissue evidence="1">Young leaves</tissue>
    </source>
</reference>
<dbReference type="Proteomes" id="UP000236291">
    <property type="component" value="Unassembled WGS sequence"/>
</dbReference>